<evidence type="ECO:0000313" key="7">
    <source>
        <dbReference type="Proteomes" id="UP000236729"/>
    </source>
</evidence>
<reference evidence="4" key="2">
    <citation type="submission" date="2016-10" db="EMBL/GenBank/DDBJ databases">
        <authorList>
            <person name="de Groot N.N."/>
        </authorList>
    </citation>
    <scope>NUCLEOTIDE SEQUENCE [LARGE SCALE GENOMIC DNA]</scope>
    <source>
        <strain evidence="4">ATCC 20501</strain>
    </source>
</reference>
<reference evidence="6 7" key="1">
    <citation type="submission" date="2016-10" db="EMBL/GenBank/DDBJ databases">
        <authorList>
            <person name="Varghese N."/>
            <person name="Submissions S."/>
        </authorList>
    </citation>
    <scope>NUCLEOTIDE SEQUENCE [LARGE SCALE GENOMIC DNA]</scope>
    <source>
        <strain evidence="7">ATCC 20501</strain>
        <strain evidence="5 6">CGMCC 4.3529</strain>
    </source>
</reference>
<evidence type="ECO:0000256" key="2">
    <source>
        <dbReference type="ARBA" id="ARBA00023002"/>
    </source>
</evidence>
<gene>
    <name evidence="4" type="ORF">SAMN02982929_06594</name>
    <name evidence="5" type="ORF">SAMN05216506_11350</name>
</gene>
<organism evidence="4 7">
    <name type="scientific">Saccharopolyspora kobensis</name>
    <dbReference type="NCBI Taxonomy" id="146035"/>
    <lineage>
        <taxon>Bacteria</taxon>
        <taxon>Bacillati</taxon>
        <taxon>Actinomycetota</taxon>
        <taxon>Actinomycetes</taxon>
        <taxon>Pseudonocardiales</taxon>
        <taxon>Pseudonocardiaceae</taxon>
        <taxon>Saccharopolyspora</taxon>
    </lineage>
</organism>
<keyword evidence="6" id="KW-1185">Reference proteome</keyword>
<dbReference type="SUPFAM" id="SSF50129">
    <property type="entry name" value="GroES-like"/>
    <property type="match status" value="1"/>
</dbReference>
<dbReference type="GO" id="GO:0070402">
    <property type="term" value="F:NADPH binding"/>
    <property type="evidence" value="ECO:0007669"/>
    <property type="project" value="TreeGrafter"/>
</dbReference>
<proteinExistence type="predicted"/>
<evidence type="ECO:0000313" key="6">
    <source>
        <dbReference type="Proteomes" id="UP000199690"/>
    </source>
</evidence>
<dbReference type="InterPro" id="IPR020843">
    <property type="entry name" value="ER"/>
</dbReference>
<dbReference type="PANTHER" id="PTHR48106:SF13">
    <property type="entry name" value="QUINONE OXIDOREDUCTASE-RELATED"/>
    <property type="match status" value="1"/>
</dbReference>
<dbReference type="Pfam" id="PF00107">
    <property type="entry name" value="ADH_zinc_N"/>
    <property type="match status" value="1"/>
</dbReference>
<dbReference type="SUPFAM" id="SSF51735">
    <property type="entry name" value="NAD(P)-binding Rossmann-fold domains"/>
    <property type="match status" value="1"/>
</dbReference>
<dbReference type="InterPro" id="IPR013154">
    <property type="entry name" value="ADH-like_N"/>
</dbReference>
<evidence type="ECO:0000313" key="4">
    <source>
        <dbReference type="EMBL" id="SEG96956.1"/>
    </source>
</evidence>
<dbReference type="GO" id="GO:0005829">
    <property type="term" value="C:cytosol"/>
    <property type="evidence" value="ECO:0007669"/>
    <property type="project" value="TreeGrafter"/>
</dbReference>
<feature type="domain" description="Enoyl reductase (ER)" evidence="3">
    <location>
        <begin position="10"/>
        <end position="319"/>
    </location>
</feature>
<keyword evidence="1" id="KW-0521">NADP</keyword>
<dbReference type="Pfam" id="PF08240">
    <property type="entry name" value="ADH_N"/>
    <property type="match status" value="1"/>
</dbReference>
<dbReference type="PANTHER" id="PTHR48106">
    <property type="entry name" value="QUINONE OXIDOREDUCTASE PIG3-RELATED"/>
    <property type="match status" value="1"/>
</dbReference>
<dbReference type="InterPro" id="IPR011032">
    <property type="entry name" value="GroES-like_sf"/>
</dbReference>
<dbReference type="EMBL" id="FNVB01000013">
    <property type="protein sequence ID" value="SEG96956.1"/>
    <property type="molecule type" value="Genomic_DNA"/>
</dbReference>
<evidence type="ECO:0000256" key="1">
    <source>
        <dbReference type="ARBA" id="ARBA00022857"/>
    </source>
</evidence>
<dbReference type="SMR" id="A0A1H6EJ17"/>
<dbReference type="RefSeq" id="WP_093356968.1">
    <property type="nucleotide sequence ID" value="NZ_FNVB01000013.1"/>
</dbReference>
<dbReference type="Gene3D" id="3.90.180.10">
    <property type="entry name" value="Medium-chain alcohol dehydrogenases, catalytic domain"/>
    <property type="match status" value="1"/>
</dbReference>
<keyword evidence="2" id="KW-0560">Oxidoreductase</keyword>
<name>A0A1H6EJ17_9PSEU</name>
<dbReference type="AlphaFoldDB" id="A0A1H6EJ17"/>
<dbReference type="InterPro" id="IPR013149">
    <property type="entry name" value="ADH-like_C"/>
</dbReference>
<dbReference type="SMART" id="SM00829">
    <property type="entry name" value="PKS_ER"/>
    <property type="match status" value="1"/>
</dbReference>
<dbReference type="Proteomes" id="UP000199690">
    <property type="component" value="Unassembled WGS sequence"/>
</dbReference>
<dbReference type="Proteomes" id="UP000236729">
    <property type="component" value="Unassembled WGS sequence"/>
</dbReference>
<accession>A0A1I2C9T2</accession>
<protein>
    <submittedName>
        <fullName evidence="4">NADPH2:quinone reductase</fullName>
    </submittedName>
</protein>
<dbReference type="GO" id="GO:0003960">
    <property type="term" value="F:quinone reductase (NADPH) activity"/>
    <property type="evidence" value="ECO:0007669"/>
    <property type="project" value="TreeGrafter"/>
</dbReference>
<sequence length="321" mass="32886">MRAVEVTRFGGPEVLSVVEAAAPEPGPAQVVVRMSAVDVLFLDTQLRGGWGEDFFGFDPPYVPGDGVAGEVVTVGADVDPCWLGRTVIASTGNSGTYAELVAVDEAALIAVPDGLTAHEAASLLHDGATAVWLAEAAGIRPGDRVLVTTAVGGAGSLLVQLARAAGAQVIGLARGEVKLELVRSFGADAVDYTDADWVEQVRELTGGGVDVVLDGAGGRTGSDAFGAVNDGARVFTYGAPGGDFAEYDEAEAKRRELTVIGLLDKQPDVGGLRVMAARALAEAAAGRIKPTIGRTFPLERAAEAHASVEARTSPGRTLLVA</sequence>
<dbReference type="GO" id="GO:0035925">
    <property type="term" value="F:mRNA 3'-UTR AU-rich region binding"/>
    <property type="evidence" value="ECO:0007669"/>
    <property type="project" value="TreeGrafter"/>
</dbReference>
<accession>A0A1H6EJ17</accession>
<evidence type="ECO:0000259" key="3">
    <source>
        <dbReference type="SMART" id="SM00829"/>
    </source>
</evidence>
<evidence type="ECO:0000313" key="5">
    <source>
        <dbReference type="EMBL" id="SFE65076.1"/>
    </source>
</evidence>
<dbReference type="Gene3D" id="3.40.50.720">
    <property type="entry name" value="NAD(P)-binding Rossmann-like Domain"/>
    <property type="match status" value="1"/>
</dbReference>
<dbReference type="EMBL" id="FOME01000013">
    <property type="protein sequence ID" value="SFE65076.1"/>
    <property type="molecule type" value="Genomic_DNA"/>
</dbReference>
<dbReference type="InterPro" id="IPR036291">
    <property type="entry name" value="NAD(P)-bd_dom_sf"/>
</dbReference>